<dbReference type="Gene3D" id="3.40.1190.20">
    <property type="match status" value="1"/>
</dbReference>
<keyword evidence="2 6" id="KW-0808">Transferase</keyword>
<dbReference type="EMBL" id="CP011546">
    <property type="protein sequence ID" value="AKK11287.1"/>
    <property type="molecule type" value="Genomic_DNA"/>
</dbReference>
<evidence type="ECO:0000256" key="4">
    <source>
        <dbReference type="ARBA" id="ARBA00022777"/>
    </source>
</evidence>
<sequence>MIVTLTPNPSIDVTMELTAPLSTDTVNRAQSLRQAAGGKGINVSHVAYLSGQETLALYPSQHQDPFVSLIEQSGIPSRRVAVNAPVRINVTITDDRSTAKVNSPGTAVPADTSEILISALLEHVDAANIIVAAGSLPPGLPEDFYGRLVSEVRARNADVIIAVDTSDGPLRALGDDLSVAAPTIMKPNSHELGQLIGTNGRNLEELALAGHVGPIVEGAARLVDQGVHEVLVTLGPAGGVLVTDSGAWKITPPPARVRTTVGTGDASLAGYLIGRAAGRTCPDAARQAIAFGTATASLLGTAFPDSSVIDLERTEVVQLV</sequence>
<feature type="domain" description="Carbohydrate kinase PfkB" evidence="7">
    <location>
        <begin position="10"/>
        <end position="304"/>
    </location>
</feature>
<dbReference type="STRING" id="1072256.CUTER_06490"/>
<evidence type="ECO:0000256" key="5">
    <source>
        <dbReference type="ARBA" id="ARBA00022840"/>
    </source>
</evidence>
<keyword evidence="4 8" id="KW-0418">Kinase</keyword>
<gene>
    <name evidence="8" type="primary">pfkB</name>
    <name evidence="8" type="ORF">CUTER_06490</name>
</gene>
<reference evidence="9" key="2">
    <citation type="submission" date="2015-05" db="EMBL/GenBank/DDBJ databases">
        <title>Complete genome sequence of Corynebacterium uterequi DSM 45634, isolated from the uterus of a maiden mare.</title>
        <authorList>
            <person name="Ruckert C."/>
            <person name="Albersmeier A."/>
            <person name="Winkler A."/>
            <person name="Tauch A."/>
        </authorList>
    </citation>
    <scope>NUCLEOTIDE SEQUENCE [LARGE SCALE GENOMIC DNA]</scope>
    <source>
        <strain evidence="9">DSM 45634</strain>
    </source>
</reference>
<dbReference type="PANTHER" id="PTHR46566:SF2">
    <property type="entry name" value="ATP-DEPENDENT 6-PHOSPHOFRUCTOKINASE ISOZYME 2"/>
    <property type="match status" value="1"/>
</dbReference>
<evidence type="ECO:0000259" key="7">
    <source>
        <dbReference type="Pfam" id="PF00294"/>
    </source>
</evidence>
<dbReference type="GO" id="GO:0005524">
    <property type="term" value="F:ATP binding"/>
    <property type="evidence" value="ECO:0007669"/>
    <property type="project" value="UniProtKB-KW"/>
</dbReference>
<evidence type="ECO:0000256" key="3">
    <source>
        <dbReference type="ARBA" id="ARBA00022741"/>
    </source>
</evidence>
<dbReference type="GO" id="GO:0005829">
    <property type="term" value="C:cytosol"/>
    <property type="evidence" value="ECO:0007669"/>
    <property type="project" value="TreeGrafter"/>
</dbReference>
<dbReference type="AlphaFoldDB" id="A0A0G3HJJ5"/>
<dbReference type="EC" id="2.7.1.56" evidence="8"/>
<keyword evidence="5" id="KW-0067">ATP-binding</keyword>
<dbReference type="InterPro" id="IPR029056">
    <property type="entry name" value="Ribokinase-like"/>
</dbReference>
<proteinExistence type="inferred from homology"/>
<keyword evidence="3" id="KW-0547">Nucleotide-binding</keyword>
<dbReference type="InterPro" id="IPR011611">
    <property type="entry name" value="PfkB_dom"/>
</dbReference>
<evidence type="ECO:0000256" key="2">
    <source>
        <dbReference type="ARBA" id="ARBA00022679"/>
    </source>
</evidence>
<keyword evidence="9" id="KW-1185">Reference proteome</keyword>
<dbReference type="KEGG" id="cut:CUTER_06490"/>
<evidence type="ECO:0000256" key="6">
    <source>
        <dbReference type="PIRNR" id="PIRNR000535"/>
    </source>
</evidence>
<accession>A0A0G3HJJ5</accession>
<dbReference type="InterPro" id="IPR017583">
    <property type="entry name" value="Tagatose/fructose_Pkinase"/>
</dbReference>
<evidence type="ECO:0000256" key="1">
    <source>
        <dbReference type="ARBA" id="ARBA00010688"/>
    </source>
</evidence>
<comment type="similarity">
    <text evidence="1">Belongs to the carbohydrate kinase PfkB family.</text>
</comment>
<dbReference type="PANTHER" id="PTHR46566">
    <property type="entry name" value="1-PHOSPHOFRUCTOKINASE-RELATED"/>
    <property type="match status" value="1"/>
</dbReference>
<dbReference type="PIRSF" id="PIRSF000535">
    <property type="entry name" value="1PFK/6PFK/LacC"/>
    <property type="match status" value="1"/>
</dbReference>
<protein>
    <submittedName>
        <fullName evidence="8">Hexose kinase, 1-phosphofructokinase family</fullName>
        <ecNumber evidence="8">2.7.1.56</ecNumber>
    </submittedName>
</protein>
<dbReference type="GO" id="GO:0008662">
    <property type="term" value="F:1-phosphofructokinase activity"/>
    <property type="evidence" value="ECO:0007669"/>
    <property type="project" value="UniProtKB-EC"/>
</dbReference>
<evidence type="ECO:0000313" key="9">
    <source>
        <dbReference type="Proteomes" id="UP000035548"/>
    </source>
</evidence>
<dbReference type="SUPFAM" id="SSF53613">
    <property type="entry name" value="Ribokinase-like"/>
    <property type="match status" value="1"/>
</dbReference>
<dbReference type="NCBIfam" id="TIGR03168">
    <property type="entry name" value="1-PFK"/>
    <property type="match status" value="1"/>
</dbReference>
<dbReference type="Proteomes" id="UP000035548">
    <property type="component" value="Chromosome"/>
</dbReference>
<name>A0A0G3HJJ5_9CORY</name>
<dbReference type="CDD" id="cd01164">
    <property type="entry name" value="FruK_PfkB_like"/>
    <property type="match status" value="1"/>
</dbReference>
<reference evidence="8 9" key="1">
    <citation type="journal article" date="2015" name="Genome Announc.">
        <title>Virulence Factor Genes Detected in the Complete Genome Sequence of Corynebacterium uterequi DSM 45634, Isolated from the Uterus of a Maiden Mare.</title>
        <authorList>
            <person name="Ruckert C."/>
            <person name="Kriete M."/>
            <person name="Jaenicke S."/>
            <person name="Winkler A."/>
            <person name="Tauch A."/>
        </authorList>
    </citation>
    <scope>NUCLEOTIDE SEQUENCE [LARGE SCALE GENOMIC DNA]</scope>
    <source>
        <strain evidence="8 9">DSM 45634</strain>
    </source>
</reference>
<dbReference type="PATRIC" id="fig|1072256.5.peg.1282"/>
<dbReference type="OrthoDB" id="9801219at2"/>
<organism evidence="8 9">
    <name type="scientific">Corynebacterium uterequi</name>
    <dbReference type="NCBI Taxonomy" id="1072256"/>
    <lineage>
        <taxon>Bacteria</taxon>
        <taxon>Bacillati</taxon>
        <taxon>Actinomycetota</taxon>
        <taxon>Actinomycetes</taxon>
        <taxon>Mycobacteriales</taxon>
        <taxon>Corynebacteriaceae</taxon>
        <taxon>Corynebacterium</taxon>
    </lineage>
</organism>
<dbReference type="Pfam" id="PF00294">
    <property type="entry name" value="PfkB"/>
    <property type="match status" value="1"/>
</dbReference>
<evidence type="ECO:0000313" key="8">
    <source>
        <dbReference type="EMBL" id="AKK11287.1"/>
    </source>
</evidence>